<organism evidence="1 2">
    <name type="scientific">Allorhizobium borbori</name>
    <dbReference type="NCBI Taxonomy" id="485907"/>
    <lineage>
        <taxon>Bacteria</taxon>
        <taxon>Pseudomonadati</taxon>
        <taxon>Pseudomonadota</taxon>
        <taxon>Alphaproteobacteria</taxon>
        <taxon>Hyphomicrobiales</taxon>
        <taxon>Rhizobiaceae</taxon>
        <taxon>Rhizobium/Agrobacterium group</taxon>
        <taxon>Allorhizobium</taxon>
    </lineage>
</organism>
<proteinExistence type="predicted"/>
<gene>
    <name evidence="1" type="ORF">GGQ66_003009</name>
</gene>
<name>A0A7W6K5K0_9HYPH</name>
<protein>
    <submittedName>
        <fullName evidence="1">Maleate cis-trans isomerase</fullName>
    </submittedName>
</protein>
<reference evidence="1 2" key="1">
    <citation type="submission" date="2020-08" db="EMBL/GenBank/DDBJ databases">
        <title>Genomic Encyclopedia of Type Strains, Phase IV (KMG-IV): sequencing the most valuable type-strain genomes for metagenomic binning, comparative biology and taxonomic classification.</title>
        <authorList>
            <person name="Goeker M."/>
        </authorList>
    </citation>
    <scope>NUCLEOTIDE SEQUENCE [LARGE SCALE GENOMIC DNA]</scope>
    <source>
        <strain evidence="1 2">DSM 26385</strain>
    </source>
</reference>
<sequence length="73" mass="7682">MKYSDNGRIGVVLPSGIMALEREFARHMLFGFTANYSRITLPVSSSNSASLWGALARMDAPLASAGAGSLFSG</sequence>
<evidence type="ECO:0000313" key="2">
    <source>
        <dbReference type="Proteomes" id="UP000584824"/>
    </source>
</evidence>
<dbReference type="GO" id="GO:0016853">
    <property type="term" value="F:isomerase activity"/>
    <property type="evidence" value="ECO:0007669"/>
    <property type="project" value="UniProtKB-KW"/>
</dbReference>
<dbReference type="EMBL" id="JACIDU010000012">
    <property type="protein sequence ID" value="MBB4104432.1"/>
    <property type="molecule type" value="Genomic_DNA"/>
</dbReference>
<keyword evidence="1" id="KW-0413">Isomerase</keyword>
<dbReference type="Proteomes" id="UP000584824">
    <property type="component" value="Unassembled WGS sequence"/>
</dbReference>
<dbReference type="RefSeq" id="WP_183793521.1">
    <property type="nucleotide sequence ID" value="NZ_JACIDU010000012.1"/>
</dbReference>
<dbReference type="AlphaFoldDB" id="A0A7W6K5K0"/>
<comment type="caution">
    <text evidence="1">The sequence shown here is derived from an EMBL/GenBank/DDBJ whole genome shotgun (WGS) entry which is preliminary data.</text>
</comment>
<keyword evidence="2" id="KW-1185">Reference proteome</keyword>
<accession>A0A7W6K5K0</accession>
<evidence type="ECO:0000313" key="1">
    <source>
        <dbReference type="EMBL" id="MBB4104432.1"/>
    </source>
</evidence>